<reference evidence="1 2" key="1">
    <citation type="submission" date="2016-06" db="EMBL/GenBank/DDBJ databases">
        <title>Not all particles are equal: the selective enrichment of particle-associated bacteria from the Mediterranean Sea.</title>
        <authorList>
            <person name="Lopez-Perez M."/>
            <person name="Kimes N.E."/>
            <person name="Haro-Moreno J.M."/>
            <person name="Rodriguez-Valera F."/>
        </authorList>
    </citation>
    <scope>NUCLEOTIDE SEQUENCE [LARGE SCALE GENOMIC DNA]</scope>
</reference>
<dbReference type="KEGG" id="vg:54976463"/>
<dbReference type="Proteomes" id="UP000222126">
    <property type="component" value="Segment"/>
</dbReference>
<name>A0A1B1IY17_9CAUD</name>
<proteinExistence type="predicted"/>
<dbReference type="EMBL" id="KX397280">
    <property type="protein sequence ID" value="ANS06223.1"/>
    <property type="molecule type" value="Genomic_DNA"/>
</dbReference>
<sequence length="69" mass="7680">MPTTKPVLMGEFKRDDGLHLRELPNGGWLVTSPSREMGVRETELGAYSDADDMLRALVLLLNPLKEAAR</sequence>
<protein>
    <submittedName>
        <fullName evidence="1">Uncharacterized protein</fullName>
    </submittedName>
</protein>
<keyword evidence="2" id="KW-1185">Reference proteome</keyword>
<organism evidence="1 2">
    <name type="scientific">Phage MedPE-SWcel-C56</name>
    <dbReference type="NCBI Taxonomy" id="1871314"/>
    <lineage>
        <taxon>Viruses</taxon>
        <taxon>Duplodnaviria</taxon>
        <taxon>Heunggongvirae</taxon>
        <taxon>Uroviricota</taxon>
        <taxon>Caudoviricetes</taxon>
        <taxon>Autographivirales</taxon>
        <taxon>Kafavirus</taxon>
        <taxon>Kafavirus SWcelC56</taxon>
    </lineage>
</organism>
<accession>A0A1B1IY17</accession>
<evidence type="ECO:0000313" key="2">
    <source>
        <dbReference type="Proteomes" id="UP000222126"/>
    </source>
</evidence>
<evidence type="ECO:0000313" key="1">
    <source>
        <dbReference type="EMBL" id="ANS06223.1"/>
    </source>
</evidence>
<dbReference type="RefSeq" id="YP_009786387.1">
    <property type="nucleotide sequence ID" value="NC_047768.1"/>
</dbReference>
<dbReference type="GeneID" id="54976463"/>